<accession>A0AAV7HPW0</accession>
<dbReference type="Gene3D" id="3.40.50.300">
    <property type="entry name" value="P-loop containing nucleotide triphosphate hydrolases"/>
    <property type="match status" value="1"/>
</dbReference>
<evidence type="ECO:0000259" key="1">
    <source>
        <dbReference type="Pfam" id="PF00270"/>
    </source>
</evidence>
<dbReference type="GO" id="GO:0016787">
    <property type="term" value="F:hydrolase activity"/>
    <property type="evidence" value="ECO:0007669"/>
    <property type="project" value="UniProtKB-KW"/>
</dbReference>
<feature type="domain" description="DEAD/DEAH-box helicase" evidence="1">
    <location>
        <begin position="10"/>
        <end position="114"/>
    </location>
</feature>
<dbReference type="GO" id="GO:0003676">
    <property type="term" value="F:nucleic acid binding"/>
    <property type="evidence" value="ECO:0007669"/>
    <property type="project" value="InterPro"/>
</dbReference>
<name>A0AAV7HPW0_DENCH</name>
<evidence type="ECO:0000313" key="3">
    <source>
        <dbReference type="Proteomes" id="UP000775213"/>
    </source>
</evidence>
<dbReference type="Proteomes" id="UP000775213">
    <property type="component" value="Unassembled WGS sequence"/>
</dbReference>
<sequence>MKLPTWGITCLELTGDNESCNTKNIHESNISLTTLEKFEVMTRREARDGWLGFFSDISLVLSDEVHLLNDPHRAALEVVVSKLKMLSWSKEMTSSPLANVCFMAVSATIPNFEDLTKMYQKIWRREEVSEASHKKKCNHEKGVLRTICIAPLKALV</sequence>
<dbReference type="Pfam" id="PF00270">
    <property type="entry name" value="DEAD"/>
    <property type="match status" value="1"/>
</dbReference>
<protein>
    <recommendedName>
        <fullName evidence="1">DEAD/DEAH-box helicase domain-containing protein</fullName>
    </recommendedName>
</protein>
<dbReference type="SUPFAM" id="SSF52540">
    <property type="entry name" value="P-loop containing nucleoside triphosphate hydrolases"/>
    <property type="match status" value="1"/>
</dbReference>
<keyword evidence="3" id="KW-1185">Reference proteome</keyword>
<dbReference type="InterPro" id="IPR027417">
    <property type="entry name" value="P-loop_NTPase"/>
</dbReference>
<dbReference type="InterPro" id="IPR011545">
    <property type="entry name" value="DEAD/DEAH_box_helicase_dom"/>
</dbReference>
<gene>
    <name evidence="2" type="ORF">IEQ34_001671</name>
</gene>
<evidence type="ECO:0000313" key="2">
    <source>
        <dbReference type="EMBL" id="KAH0470113.1"/>
    </source>
</evidence>
<organism evidence="2 3">
    <name type="scientific">Dendrobium chrysotoxum</name>
    <name type="common">Orchid</name>
    <dbReference type="NCBI Taxonomy" id="161865"/>
    <lineage>
        <taxon>Eukaryota</taxon>
        <taxon>Viridiplantae</taxon>
        <taxon>Streptophyta</taxon>
        <taxon>Embryophyta</taxon>
        <taxon>Tracheophyta</taxon>
        <taxon>Spermatophyta</taxon>
        <taxon>Magnoliopsida</taxon>
        <taxon>Liliopsida</taxon>
        <taxon>Asparagales</taxon>
        <taxon>Orchidaceae</taxon>
        <taxon>Epidendroideae</taxon>
        <taxon>Malaxideae</taxon>
        <taxon>Dendrobiinae</taxon>
        <taxon>Dendrobium</taxon>
    </lineage>
</organism>
<dbReference type="InterPro" id="IPR052247">
    <property type="entry name" value="Meiotic_Crossover_Helicase"/>
</dbReference>
<dbReference type="EMBL" id="JAGFBR010000002">
    <property type="protein sequence ID" value="KAH0470113.1"/>
    <property type="molecule type" value="Genomic_DNA"/>
</dbReference>
<dbReference type="GO" id="GO:0005524">
    <property type="term" value="F:ATP binding"/>
    <property type="evidence" value="ECO:0007669"/>
    <property type="project" value="InterPro"/>
</dbReference>
<dbReference type="AlphaFoldDB" id="A0AAV7HPW0"/>
<dbReference type="PANTHER" id="PTHR47835">
    <property type="entry name" value="HFM1, ATP DEPENDENT DNA HELICASE HOMOLOG"/>
    <property type="match status" value="1"/>
</dbReference>
<dbReference type="PANTHER" id="PTHR47835:SF3">
    <property type="entry name" value="HELICASE FOR MEIOSIS 1"/>
    <property type="match status" value="1"/>
</dbReference>
<dbReference type="GO" id="GO:0043138">
    <property type="term" value="F:3'-5' DNA helicase activity"/>
    <property type="evidence" value="ECO:0007669"/>
    <property type="project" value="UniProtKB-EC"/>
</dbReference>
<reference evidence="2 3" key="1">
    <citation type="journal article" date="2021" name="Hortic Res">
        <title>Chromosome-scale assembly of the Dendrobium chrysotoxum genome enhances the understanding of orchid evolution.</title>
        <authorList>
            <person name="Zhang Y."/>
            <person name="Zhang G.Q."/>
            <person name="Zhang D."/>
            <person name="Liu X.D."/>
            <person name="Xu X.Y."/>
            <person name="Sun W.H."/>
            <person name="Yu X."/>
            <person name="Zhu X."/>
            <person name="Wang Z.W."/>
            <person name="Zhao X."/>
            <person name="Zhong W.Y."/>
            <person name="Chen H."/>
            <person name="Yin W.L."/>
            <person name="Huang T."/>
            <person name="Niu S.C."/>
            <person name="Liu Z.J."/>
        </authorList>
    </citation>
    <scope>NUCLEOTIDE SEQUENCE [LARGE SCALE GENOMIC DNA]</scope>
    <source>
        <strain evidence="2">Lindl</strain>
    </source>
</reference>
<proteinExistence type="predicted"/>
<comment type="caution">
    <text evidence="2">The sequence shown here is derived from an EMBL/GenBank/DDBJ whole genome shotgun (WGS) entry which is preliminary data.</text>
</comment>